<dbReference type="EMBL" id="JMPJ01000022">
    <property type="protein sequence ID" value="KFC85006.1"/>
    <property type="molecule type" value="Genomic_DNA"/>
</dbReference>
<dbReference type="eggNOG" id="COG2165">
    <property type="taxonomic scope" value="Bacteria"/>
</dbReference>
<keyword evidence="2" id="KW-0812">Transmembrane</keyword>
<keyword evidence="2" id="KW-1133">Transmembrane helix</keyword>
<evidence type="ECO:0000313" key="4">
    <source>
        <dbReference type="Proteomes" id="UP000028640"/>
    </source>
</evidence>
<feature type="transmembrane region" description="Helical" evidence="2">
    <location>
        <begin position="26"/>
        <end position="47"/>
    </location>
</feature>
<sequence>MKEQINILKSKANAYKKFRKQRGMSLLEVIIVLGIVGTIAAGVVVLAQRAFSSQSITKLVSNTNSIRLAAQEAYRNTGYPVASPTATVNMSPTSILVNANAKIMIASLVQLGKLSESEAKNGISGDYFHMGGVRITTGPTAGLKGFYLTINGLDQAQCRNIITQIGNQWDYVGVVAAAAGVDAVAPSSLDATLVSGVLRSLHASGNVTITPAATLGVCTNTPNNAIVLGSR</sequence>
<dbReference type="Proteomes" id="UP000028640">
    <property type="component" value="Unassembled WGS sequence"/>
</dbReference>
<dbReference type="Pfam" id="PF05946">
    <property type="entry name" value="TcpA"/>
    <property type="match status" value="1"/>
</dbReference>
<dbReference type="InterPro" id="IPR045584">
    <property type="entry name" value="Pilin-like"/>
</dbReference>
<comment type="caution">
    <text evidence="3">The sequence shown here is derived from an EMBL/GenBank/DDBJ whole genome shotgun (WGS) entry which is preliminary data.</text>
</comment>
<dbReference type="Gene3D" id="3.30.1690.10">
    <property type="entry name" value="TcpA-like pilin"/>
    <property type="match status" value="1"/>
</dbReference>
<dbReference type="SUPFAM" id="SSF54523">
    <property type="entry name" value="Pili subunits"/>
    <property type="match status" value="1"/>
</dbReference>
<dbReference type="NCBIfam" id="TIGR02532">
    <property type="entry name" value="IV_pilin_GFxxxE"/>
    <property type="match status" value="1"/>
</dbReference>
<keyword evidence="2" id="KW-0472">Membrane</keyword>
<evidence type="ECO:0000256" key="2">
    <source>
        <dbReference type="SAM" id="Phobius"/>
    </source>
</evidence>
<reference evidence="3 4" key="1">
    <citation type="submission" date="2014-05" db="EMBL/GenBank/DDBJ databases">
        <title>ATOL: Assembling a taxonomically balanced genome-scale reconstruction of the evolutionary history of the Enterobacteriaceae.</title>
        <authorList>
            <person name="Plunkett G.III."/>
            <person name="Neeno-Eckwall E.C."/>
            <person name="Glasner J.D."/>
            <person name="Perna N.T."/>
        </authorList>
    </citation>
    <scope>NUCLEOTIDE SEQUENCE [LARGE SCALE GENOMIC DNA]</scope>
    <source>
        <strain evidence="3 4">ATCC 33852</strain>
    </source>
</reference>
<dbReference type="GO" id="GO:0009289">
    <property type="term" value="C:pilus"/>
    <property type="evidence" value="ECO:0007669"/>
    <property type="project" value="InterPro"/>
</dbReference>
<protein>
    <submittedName>
        <fullName evidence="3">Toxin co-regulated pilin A</fullName>
    </submittedName>
</protein>
<comment type="subcellular location">
    <subcellularLocation>
        <location evidence="1">Membrane</location>
        <topology evidence="1">Single-pass membrane protein</topology>
    </subcellularLocation>
</comment>
<dbReference type="AlphaFoldDB" id="A0A085GMR1"/>
<gene>
    <name evidence="3" type="ORF">GEAM_0533</name>
</gene>
<proteinExistence type="predicted"/>
<evidence type="ECO:0000256" key="1">
    <source>
        <dbReference type="ARBA" id="ARBA00004167"/>
    </source>
</evidence>
<dbReference type="PROSITE" id="PS00409">
    <property type="entry name" value="PROKAR_NTER_METHYL"/>
    <property type="match status" value="1"/>
</dbReference>
<dbReference type="GO" id="GO:0016020">
    <property type="term" value="C:membrane"/>
    <property type="evidence" value="ECO:0007669"/>
    <property type="project" value="UniProtKB-SubCell"/>
</dbReference>
<dbReference type="STRING" id="910964.GEAM_0533"/>
<dbReference type="RefSeq" id="WP_034787894.1">
    <property type="nucleotide sequence ID" value="NZ_JMPJ01000022.1"/>
</dbReference>
<dbReference type="Pfam" id="PF07963">
    <property type="entry name" value="N_methyl"/>
    <property type="match status" value="1"/>
</dbReference>
<dbReference type="InterPro" id="IPR010271">
    <property type="entry name" value="TcpA"/>
</dbReference>
<name>A0A085GMR1_EWIA3</name>
<dbReference type="GeneID" id="78378877"/>
<accession>A0A085GMR1</accession>
<keyword evidence="4" id="KW-1185">Reference proteome</keyword>
<dbReference type="GO" id="GO:0043230">
    <property type="term" value="C:extracellular organelle"/>
    <property type="evidence" value="ECO:0007669"/>
    <property type="project" value="InterPro"/>
</dbReference>
<organism evidence="3 4">
    <name type="scientific">Ewingella americana (strain ATCC 33852 / DSM 4580 / CCUG 14506 / JCM 5911 / LMG 7869 / NCTC 12157 / CDC 1468-78)</name>
    <dbReference type="NCBI Taxonomy" id="910964"/>
    <lineage>
        <taxon>Bacteria</taxon>
        <taxon>Pseudomonadati</taxon>
        <taxon>Pseudomonadota</taxon>
        <taxon>Gammaproteobacteria</taxon>
        <taxon>Enterobacterales</taxon>
        <taxon>Yersiniaceae</taxon>
        <taxon>Ewingella</taxon>
    </lineage>
</organism>
<dbReference type="InterPro" id="IPR012902">
    <property type="entry name" value="N_methyl_site"/>
</dbReference>
<evidence type="ECO:0000313" key="3">
    <source>
        <dbReference type="EMBL" id="KFC85006.1"/>
    </source>
</evidence>